<comment type="caution">
    <text evidence="2">The sequence shown here is derived from an EMBL/GenBank/DDBJ whole genome shotgun (WGS) entry which is preliminary data.</text>
</comment>
<dbReference type="PANTHER" id="PTHR31350:SF21">
    <property type="entry name" value="F-BOX ONLY PROTEIN 21"/>
    <property type="match status" value="1"/>
</dbReference>
<evidence type="ECO:0000259" key="1">
    <source>
        <dbReference type="SMART" id="SM00992"/>
    </source>
</evidence>
<reference evidence="2 3" key="1">
    <citation type="submission" date="2024-05" db="EMBL/GenBank/DDBJ databases">
        <authorList>
            <person name="Wallberg A."/>
        </authorList>
    </citation>
    <scope>NUCLEOTIDE SEQUENCE [LARGE SCALE GENOMIC DNA]</scope>
</reference>
<keyword evidence="3" id="KW-1185">Reference proteome</keyword>
<accession>A0AAV2Q563</accession>
<dbReference type="Proteomes" id="UP001497623">
    <property type="component" value="Unassembled WGS sequence"/>
</dbReference>
<feature type="domain" description="Hemimethylated DNA-binding" evidence="1">
    <location>
        <begin position="581"/>
        <end position="677"/>
    </location>
</feature>
<dbReference type="InterPro" id="IPR036047">
    <property type="entry name" value="F-box-like_dom_sf"/>
</dbReference>
<dbReference type="SUPFAM" id="SSF81383">
    <property type="entry name" value="F-box domain"/>
    <property type="match status" value="1"/>
</dbReference>
<protein>
    <recommendedName>
        <fullName evidence="1">Hemimethylated DNA-binding domain-containing protein</fullName>
    </recommendedName>
</protein>
<dbReference type="NCBIfam" id="TIGR02097">
    <property type="entry name" value="yccV"/>
    <property type="match status" value="1"/>
</dbReference>
<evidence type="ECO:0000313" key="3">
    <source>
        <dbReference type="Proteomes" id="UP001497623"/>
    </source>
</evidence>
<dbReference type="InterPro" id="IPR011722">
    <property type="entry name" value="Hemimethylated_DNA-bd_dom"/>
</dbReference>
<gene>
    <name evidence="2" type="ORF">MNOR_LOCUS7571</name>
</gene>
<dbReference type="SUPFAM" id="SSF141255">
    <property type="entry name" value="YccV-like"/>
    <property type="match status" value="1"/>
</dbReference>
<dbReference type="AlphaFoldDB" id="A0AAV2Q563"/>
<dbReference type="Gene3D" id="1.20.1280.50">
    <property type="match status" value="1"/>
</dbReference>
<dbReference type="Pfam" id="PF12937">
    <property type="entry name" value="F-box-like"/>
    <property type="match status" value="1"/>
</dbReference>
<dbReference type="InterPro" id="IPR001810">
    <property type="entry name" value="F-box_dom"/>
</dbReference>
<proteinExistence type="predicted"/>
<dbReference type="Pfam" id="PF08755">
    <property type="entry name" value="YccV-like"/>
    <property type="match status" value="1"/>
</dbReference>
<dbReference type="Gene3D" id="2.30.30.390">
    <property type="entry name" value="Hemimethylated DNA-binding domain"/>
    <property type="match status" value="1"/>
</dbReference>
<dbReference type="GO" id="GO:0003677">
    <property type="term" value="F:DNA binding"/>
    <property type="evidence" value="ECO:0007669"/>
    <property type="project" value="InterPro"/>
</dbReference>
<name>A0AAV2Q563_MEGNR</name>
<sequence>MEDILTICDLPYDVLERILGDISLSPEDVVNFSLVNKCANEVCQRNSLWRTKFRQHYPYTFRHHDTLNKGEKVEWLQKFIPLYKSRMKLSQSILALSKTFVWSMYHDYEWPDIPRRALALFETLFEDDDNVCKNGIRYNNLYILDECYNLINSGSITMNLTLKYYAEKVYYHIYNVEIAVWEWKKWNSKINTMNTDETNNPDEAVVQAQAEYRTFDYESGLLWLILSLDPRPCLSHKTIVNFHLESLVGETMKHVEKMFPDNPLIHTLNFEHDQVTVSKWKGETCLEILQAIHTVMRHEQQFNVRESLCDSGPENYCIDKVIVSHKGSGKLLLVTAACVARRLGVHVEVHKSRYNHLLGKWKLYYIGNDGMSGYESECKECKDDKGVLQIVQNDWTDGESLDSAGMCRSVLQQIVFLAESWLKGERWPSGEPVLYDLLDEETYHQPIRVLFTAWQHVEHWKMSRLYNYMHQLYMVSNCQHTLGKVMHLSILLRINSKLTLEKLMAFRRRIGQPPNSMRDLLRMLASVDKRARTRVSELKNLLASGSNYFSSLNPLINGHWPHGWPGGEIVQKRRVDRKCWQVQFAVGEVLEQRGGDLCVVYDWDSMCVESEDTLVLMGETSLVHGTDQPFFRVLTDGGSARYLAQENLRHSRSPCHLKNPLIGRYFTAFMYPFYIPNPQKAYEYPEDANIREQNALMLKLKLSYSI</sequence>
<organism evidence="2 3">
    <name type="scientific">Meganyctiphanes norvegica</name>
    <name type="common">Northern krill</name>
    <name type="synonym">Thysanopoda norvegica</name>
    <dbReference type="NCBI Taxonomy" id="48144"/>
    <lineage>
        <taxon>Eukaryota</taxon>
        <taxon>Metazoa</taxon>
        <taxon>Ecdysozoa</taxon>
        <taxon>Arthropoda</taxon>
        <taxon>Crustacea</taxon>
        <taxon>Multicrustacea</taxon>
        <taxon>Malacostraca</taxon>
        <taxon>Eumalacostraca</taxon>
        <taxon>Eucarida</taxon>
        <taxon>Euphausiacea</taxon>
        <taxon>Euphausiidae</taxon>
        <taxon>Meganyctiphanes</taxon>
    </lineage>
</organism>
<dbReference type="EMBL" id="CAXKWB010003361">
    <property type="protein sequence ID" value="CAL4069035.1"/>
    <property type="molecule type" value="Genomic_DNA"/>
</dbReference>
<dbReference type="SMART" id="SM00992">
    <property type="entry name" value="YccV-like"/>
    <property type="match status" value="1"/>
</dbReference>
<evidence type="ECO:0000313" key="2">
    <source>
        <dbReference type="EMBL" id="CAL4069035.1"/>
    </source>
</evidence>
<dbReference type="InterPro" id="IPR036623">
    <property type="entry name" value="Hemimethylated_DNA-bd_sf"/>
</dbReference>
<dbReference type="PANTHER" id="PTHR31350">
    <property type="entry name" value="SI:DKEY-261L7.2"/>
    <property type="match status" value="1"/>
</dbReference>